<name>A0AAV9K674_9SOLN</name>
<evidence type="ECO:0000313" key="2">
    <source>
        <dbReference type="Proteomes" id="UP001311915"/>
    </source>
</evidence>
<organism evidence="1 2">
    <name type="scientific">Solanum pinnatisectum</name>
    <name type="common">tansyleaf nightshade</name>
    <dbReference type="NCBI Taxonomy" id="50273"/>
    <lineage>
        <taxon>Eukaryota</taxon>
        <taxon>Viridiplantae</taxon>
        <taxon>Streptophyta</taxon>
        <taxon>Embryophyta</taxon>
        <taxon>Tracheophyta</taxon>
        <taxon>Spermatophyta</taxon>
        <taxon>Magnoliopsida</taxon>
        <taxon>eudicotyledons</taxon>
        <taxon>Gunneridae</taxon>
        <taxon>Pentapetalae</taxon>
        <taxon>asterids</taxon>
        <taxon>lamiids</taxon>
        <taxon>Solanales</taxon>
        <taxon>Solanaceae</taxon>
        <taxon>Solanoideae</taxon>
        <taxon>Solaneae</taxon>
        <taxon>Solanum</taxon>
    </lineage>
</organism>
<keyword evidence="2" id="KW-1185">Reference proteome</keyword>
<accession>A0AAV9K674</accession>
<proteinExistence type="predicted"/>
<protein>
    <submittedName>
        <fullName evidence="1">Uncharacterized protein</fullName>
    </submittedName>
</protein>
<dbReference type="EMBL" id="JAWPEI010000012">
    <property type="protein sequence ID" value="KAK4708742.1"/>
    <property type="molecule type" value="Genomic_DNA"/>
</dbReference>
<gene>
    <name evidence="1" type="ORF">R3W88_029667</name>
</gene>
<comment type="caution">
    <text evidence="1">The sequence shown here is derived from an EMBL/GenBank/DDBJ whole genome shotgun (WGS) entry which is preliminary data.</text>
</comment>
<dbReference type="Proteomes" id="UP001311915">
    <property type="component" value="Unassembled WGS sequence"/>
</dbReference>
<sequence>MRLRLFPLSLTEEATNWLNEMTDDSISKRHLKQAFYRSLNYVTKPVADAVCGGLFTRKPFEESMQQMDEVPKNNRAWYTSDADVGDLGFTFELSAEQKKREEEKD</sequence>
<reference evidence="1 2" key="1">
    <citation type="submission" date="2023-10" db="EMBL/GenBank/DDBJ databases">
        <title>Genome-Wide Identification Analysis in wild type Solanum Pinnatisectum Reveals Some Genes Defensing Phytophthora Infestans.</title>
        <authorList>
            <person name="Sun C."/>
        </authorList>
    </citation>
    <scope>NUCLEOTIDE SEQUENCE [LARGE SCALE GENOMIC DNA]</scope>
    <source>
        <strain evidence="1">LQN</strain>
        <tissue evidence="1">Leaf</tissue>
    </source>
</reference>
<dbReference type="AlphaFoldDB" id="A0AAV9K674"/>
<evidence type="ECO:0000313" key="1">
    <source>
        <dbReference type="EMBL" id="KAK4708742.1"/>
    </source>
</evidence>